<feature type="region of interest" description="Disordered" evidence="1">
    <location>
        <begin position="1"/>
        <end position="25"/>
    </location>
</feature>
<organism evidence="3 4">
    <name type="scientific">Seiridium cardinale</name>
    <dbReference type="NCBI Taxonomy" id="138064"/>
    <lineage>
        <taxon>Eukaryota</taxon>
        <taxon>Fungi</taxon>
        <taxon>Dikarya</taxon>
        <taxon>Ascomycota</taxon>
        <taxon>Pezizomycotina</taxon>
        <taxon>Sordariomycetes</taxon>
        <taxon>Xylariomycetidae</taxon>
        <taxon>Amphisphaeriales</taxon>
        <taxon>Sporocadaceae</taxon>
        <taxon>Seiridium</taxon>
    </lineage>
</organism>
<feature type="transmembrane region" description="Helical" evidence="2">
    <location>
        <begin position="51"/>
        <end position="74"/>
    </location>
</feature>
<accession>A0ABR2XYJ2</accession>
<reference evidence="3 4" key="1">
    <citation type="submission" date="2024-02" db="EMBL/GenBank/DDBJ databases">
        <title>First draft genome assembly of two strains of Seiridium cardinale.</title>
        <authorList>
            <person name="Emiliani G."/>
            <person name="Scali E."/>
        </authorList>
    </citation>
    <scope>NUCLEOTIDE SEQUENCE [LARGE SCALE GENOMIC DNA]</scope>
    <source>
        <strain evidence="3 4">BM-138-000479</strain>
    </source>
</reference>
<evidence type="ECO:0000256" key="1">
    <source>
        <dbReference type="SAM" id="MobiDB-lite"/>
    </source>
</evidence>
<protein>
    <submittedName>
        <fullName evidence="3">Uncharacterized protein</fullName>
    </submittedName>
</protein>
<evidence type="ECO:0000313" key="4">
    <source>
        <dbReference type="Proteomes" id="UP001465668"/>
    </source>
</evidence>
<dbReference type="EMBL" id="JARVKM010000014">
    <property type="protein sequence ID" value="KAK9778706.1"/>
    <property type="molecule type" value="Genomic_DNA"/>
</dbReference>
<gene>
    <name evidence="3" type="ORF">SCAR479_04329</name>
</gene>
<evidence type="ECO:0000313" key="3">
    <source>
        <dbReference type="EMBL" id="KAK9778706.1"/>
    </source>
</evidence>
<dbReference type="Proteomes" id="UP001465668">
    <property type="component" value="Unassembled WGS sequence"/>
</dbReference>
<evidence type="ECO:0000256" key="2">
    <source>
        <dbReference type="SAM" id="Phobius"/>
    </source>
</evidence>
<keyword evidence="2" id="KW-0812">Transmembrane</keyword>
<keyword evidence="2" id="KW-1133">Transmembrane helix</keyword>
<keyword evidence="4" id="KW-1185">Reference proteome</keyword>
<proteinExistence type="predicted"/>
<name>A0ABR2XYJ2_9PEZI</name>
<keyword evidence="2" id="KW-0472">Membrane</keyword>
<comment type="caution">
    <text evidence="3">The sequence shown here is derived from an EMBL/GenBank/DDBJ whole genome shotgun (WGS) entry which is preliminary data.</text>
</comment>
<sequence>MEDNRPDRQPSPSYQQPDDGLNCPSHNRRRWAIDRTLFDWHRWVPLHDRPVLRWSLAVALVIVVLAIMIVGIVYTAEYYTAYYASGAWILNHEKSNHTQGVLSVDVVQEIPVTHATGDTLGAVEGEIAAGSLNYIPEIDQVTPCDPRWSCGEQGQPVSLFDTYTSLSNSGIYCCNNSTCPLDGHLDRATTCRADLKECSQEEGGGCCPPEAACTHGYGTQDGRGSMPGDEDEGCVEGKETANTRGRSDVCLASRSVGYGGLGIMDETSRGVMLGKS</sequence>